<sequence length="103" mass="12549">MVVEIVNYIKVLENIDVALKSSPFKLNYIIEKLGYKENTFFKKLKEKRFTPEELLSISEIIRPEEYREYEINKMIEEGFKDMEEGRVRNFNELMEEKRRKYAD</sequence>
<evidence type="ECO:0000313" key="2">
    <source>
        <dbReference type="Proteomes" id="UP000831460"/>
    </source>
</evidence>
<accession>A0ABY4BT25</accession>
<proteinExistence type="predicted"/>
<dbReference type="EMBL" id="CP094532">
    <property type="protein sequence ID" value="UOE42342.1"/>
    <property type="molecule type" value="Genomic_DNA"/>
</dbReference>
<gene>
    <name evidence="1" type="ORF">MTP09_06820</name>
</gene>
<dbReference type="Proteomes" id="UP000831460">
    <property type="component" value="Chromosome"/>
</dbReference>
<evidence type="ECO:0000313" key="1">
    <source>
        <dbReference type="EMBL" id="UOE42342.1"/>
    </source>
</evidence>
<name>A0ABY4BT25_9FLAO</name>
<keyword evidence="2" id="KW-1185">Reference proteome</keyword>
<dbReference type="RefSeq" id="WP_243551414.1">
    <property type="nucleotide sequence ID" value="NZ_CP094532.1"/>
</dbReference>
<organism evidence="1 2">
    <name type="scientific">Chryseobacterium suipulveris</name>
    <dbReference type="NCBI Taxonomy" id="2929800"/>
    <lineage>
        <taxon>Bacteria</taxon>
        <taxon>Pseudomonadati</taxon>
        <taxon>Bacteroidota</taxon>
        <taxon>Flavobacteriia</taxon>
        <taxon>Flavobacteriales</taxon>
        <taxon>Weeksellaceae</taxon>
        <taxon>Chryseobacterium group</taxon>
        <taxon>Chryseobacterium</taxon>
    </lineage>
</organism>
<reference evidence="1 2" key="1">
    <citation type="submission" date="2022-03" db="EMBL/GenBank/DDBJ databases">
        <title>Chryseobacterium sp. isolated from particulate matters in swine house.</title>
        <authorList>
            <person name="Won M."/>
            <person name="Kim S.-J."/>
            <person name="Kwon S.-W."/>
        </authorList>
    </citation>
    <scope>NUCLEOTIDE SEQUENCE [LARGE SCALE GENOMIC DNA]</scope>
    <source>
        <strain evidence="1 2">SC2-2</strain>
    </source>
</reference>
<protein>
    <submittedName>
        <fullName evidence="1">Uncharacterized protein</fullName>
    </submittedName>
</protein>